<protein>
    <submittedName>
        <fullName evidence="11">Zinc finger protein 160-like</fullName>
    </submittedName>
</protein>
<dbReference type="Gene3D" id="3.30.160.60">
    <property type="entry name" value="Classic Zinc Finger"/>
    <property type="match status" value="4"/>
</dbReference>
<keyword evidence="3 5" id="KW-0863">Zinc-finger</keyword>
<feature type="domain" description="C2H2-type" evidence="8">
    <location>
        <begin position="334"/>
        <end position="361"/>
    </location>
</feature>
<accession>A0A6J1WN77</accession>
<evidence type="ECO:0000256" key="4">
    <source>
        <dbReference type="ARBA" id="ARBA00022833"/>
    </source>
</evidence>
<dbReference type="InterPro" id="IPR013087">
    <property type="entry name" value="Znf_C2H2_type"/>
</dbReference>
<dbReference type="PROSITE" id="PS51915">
    <property type="entry name" value="ZAD"/>
    <property type="match status" value="1"/>
</dbReference>
<feature type="binding site" evidence="6">
    <location>
        <position position="8"/>
    </location>
    <ligand>
        <name>Zn(2+)</name>
        <dbReference type="ChEBI" id="CHEBI:29105"/>
    </ligand>
</feature>
<evidence type="ECO:0000259" key="8">
    <source>
        <dbReference type="PROSITE" id="PS50157"/>
    </source>
</evidence>
<dbReference type="FunCoup" id="A0A6J1WN77">
    <property type="interactions" value="352"/>
</dbReference>
<feature type="binding site" evidence="6">
    <location>
        <position position="55"/>
    </location>
    <ligand>
        <name>Zn(2+)</name>
        <dbReference type="ChEBI" id="CHEBI:29105"/>
    </ligand>
</feature>
<keyword evidence="4 6" id="KW-0862">Zinc</keyword>
<dbReference type="InterPro" id="IPR036236">
    <property type="entry name" value="Znf_C2H2_sf"/>
</dbReference>
<feature type="region of interest" description="Disordered" evidence="7">
    <location>
        <begin position="178"/>
        <end position="199"/>
    </location>
</feature>
<dbReference type="SMART" id="SM00868">
    <property type="entry name" value="zf-AD"/>
    <property type="match status" value="1"/>
</dbReference>
<feature type="domain" description="ZAD" evidence="9">
    <location>
        <begin position="6"/>
        <end position="79"/>
    </location>
</feature>
<gene>
    <name evidence="11" type="primary">LOC113512934</name>
</gene>
<dbReference type="GO" id="GO:0008270">
    <property type="term" value="F:zinc ion binding"/>
    <property type="evidence" value="ECO:0007669"/>
    <property type="project" value="UniProtKB-UniRule"/>
</dbReference>
<proteinExistence type="predicted"/>
<evidence type="ECO:0000259" key="9">
    <source>
        <dbReference type="PROSITE" id="PS51915"/>
    </source>
</evidence>
<feature type="domain" description="C2H2-type" evidence="8">
    <location>
        <begin position="272"/>
        <end position="295"/>
    </location>
</feature>
<reference evidence="11" key="1">
    <citation type="submission" date="2025-08" db="UniProtKB">
        <authorList>
            <consortium name="RefSeq"/>
        </authorList>
    </citation>
    <scope>IDENTIFICATION</scope>
    <source>
        <tissue evidence="11">Whole larvae</tissue>
    </source>
</reference>
<dbReference type="PANTHER" id="PTHR24379">
    <property type="entry name" value="KRAB AND ZINC FINGER DOMAIN-CONTAINING"/>
    <property type="match status" value="1"/>
</dbReference>
<dbReference type="SMART" id="SM00355">
    <property type="entry name" value="ZnF_C2H2"/>
    <property type="match status" value="6"/>
</dbReference>
<name>A0A6J1WN77_GALME</name>
<dbReference type="PROSITE" id="PS50157">
    <property type="entry name" value="ZINC_FINGER_C2H2_2"/>
    <property type="match status" value="6"/>
</dbReference>
<dbReference type="GeneID" id="113512934"/>
<evidence type="ECO:0000256" key="1">
    <source>
        <dbReference type="ARBA" id="ARBA00022723"/>
    </source>
</evidence>
<evidence type="ECO:0000256" key="6">
    <source>
        <dbReference type="PROSITE-ProRule" id="PRU01263"/>
    </source>
</evidence>
<dbReference type="GO" id="GO:0003690">
    <property type="term" value="F:double-stranded DNA binding"/>
    <property type="evidence" value="ECO:0007669"/>
    <property type="project" value="UniProtKB-ARBA"/>
</dbReference>
<dbReference type="SUPFAM" id="SSF57716">
    <property type="entry name" value="Glucocorticoid receptor-like (DNA-binding domain)"/>
    <property type="match status" value="1"/>
</dbReference>
<dbReference type="Pfam" id="PF00096">
    <property type="entry name" value="zf-C2H2"/>
    <property type="match status" value="3"/>
</dbReference>
<sequence>MSISLSLCRICLEDGATLPIFEYNKKDDRHSKLIECVNEKIEDVEGFPRYICNSCNTTLDTVYNFIIKYKESSKILQNGLLLVKTENIDHINDYSAFEHSDIEDFKIKTELSINYENIMDHDPIGLQPKTKSKRNKNNVKKICSKNASINKTNKIASSILEGEFTWDGEQWCSKLSESSKHKAKHKEKKNIGFKPKKKANTALNIPKQPKTTSPKLCDLCGQIYKNQDKLSLHKKKVHFNNPVKCPKCPRVCVSDYYLSRHIKRKHNTEKNFICSSCGQRFAFKGELSSHYKNVHDKHLKPKKIFKCHMCDKTYKCQKSVIVHERSVHTGQRPAVCNVCNSSFYHEDYLKEHMRLHTGETPFKCPICGRGYAQRGNMKSHLRIHRVAEIDPAVLNKMKPNYIKLLKDFR</sequence>
<keyword evidence="10" id="KW-1185">Reference proteome</keyword>
<dbReference type="KEGG" id="gmw:113512934"/>
<feature type="domain" description="C2H2-type" evidence="8">
    <location>
        <begin position="362"/>
        <end position="384"/>
    </location>
</feature>
<dbReference type="Pfam" id="PF07776">
    <property type="entry name" value="zf-AD"/>
    <property type="match status" value="1"/>
</dbReference>
<evidence type="ECO:0000256" key="3">
    <source>
        <dbReference type="ARBA" id="ARBA00022771"/>
    </source>
</evidence>
<dbReference type="RefSeq" id="XP_026752701.2">
    <property type="nucleotide sequence ID" value="XM_026896900.3"/>
</dbReference>
<feature type="domain" description="C2H2-type" evidence="8">
    <location>
        <begin position="215"/>
        <end position="243"/>
    </location>
</feature>
<keyword evidence="2" id="KW-0677">Repeat</keyword>
<evidence type="ECO:0000256" key="2">
    <source>
        <dbReference type="ARBA" id="ARBA00022737"/>
    </source>
</evidence>
<dbReference type="Proteomes" id="UP001652740">
    <property type="component" value="Unplaced"/>
</dbReference>
<organism evidence="10 11">
    <name type="scientific">Galleria mellonella</name>
    <name type="common">Greater wax moth</name>
    <dbReference type="NCBI Taxonomy" id="7137"/>
    <lineage>
        <taxon>Eukaryota</taxon>
        <taxon>Metazoa</taxon>
        <taxon>Ecdysozoa</taxon>
        <taxon>Arthropoda</taxon>
        <taxon>Hexapoda</taxon>
        <taxon>Insecta</taxon>
        <taxon>Pterygota</taxon>
        <taxon>Neoptera</taxon>
        <taxon>Endopterygota</taxon>
        <taxon>Lepidoptera</taxon>
        <taxon>Glossata</taxon>
        <taxon>Ditrysia</taxon>
        <taxon>Pyraloidea</taxon>
        <taxon>Pyralidae</taxon>
        <taxon>Galleriinae</taxon>
        <taxon>Galleria</taxon>
    </lineage>
</organism>
<dbReference type="InParanoid" id="A0A6J1WN77"/>
<evidence type="ECO:0000256" key="7">
    <source>
        <dbReference type="SAM" id="MobiDB-lite"/>
    </source>
</evidence>
<feature type="binding site" evidence="6">
    <location>
        <position position="11"/>
    </location>
    <ligand>
        <name>Zn(2+)</name>
        <dbReference type="ChEBI" id="CHEBI:29105"/>
    </ligand>
</feature>
<evidence type="ECO:0000313" key="10">
    <source>
        <dbReference type="Proteomes" id="UP001652740"/>
    </source>
</evidence>
<dbReference type="PANTHER" id="PTHR24379:SF121">
    <property type="entry name" value="C2H2-TYPE DOMAIN-CONTAINING PROTEIN"/>
    <property type="match status" value="1"/>
</dbReference>
<evidence type="ECO:0000256" key="5">
    <source>
        <dbReference type="PROSITE-ProRule" id="PRU00042"/>
    </source>
</evidence>
<dbReference type="PROSITE" id="PS00028">
    <property type="entry name" value="ZINC_FINGER_C2H2_1"/>
    <property type="match status" value="6"/>
</dbReference>
<dbReference type="Gene3D" id="3.40.1800.20">
    <property type="match status" value="1"/>
</dbReference>
<keyword evidence="1 6" id="KW-0479">Metal-binding</keyword>
<feature type="domain" description="C2H2-type" evidence="8">
    <location>
        <begin position="305"/>
        <end position="333"/>
    </location>
</feature>
<feature type="domain" description="C2H2-type" evidence="8">
    <location>
        <begin position="243"/>
        <end position="271"/>
    </location>
</feature>
<dbReference type="SUPFAM" id="SSF57667">
    <property type="entry name" value="beta-beta-alpha zinc fingers"/>
    <property type="match status" value="3"/>
</dbReference>
<feature type="binding site" evidence="6">
    <location>
        <position position="52"/>
    </location>
    <ligand>
        <name>Zn(2+)</name>
        <dbReference type="ChEBI" id="CHEBI:29105"/>
    </ligand>
</feature>
<dbReference type="InterPro" id="IPR012934">
    <property type="entry name" value="Znf_AD"/>
</dbReference>
<dbReference type="GO" id="GO:0005634">
    <property type="term" value="C:nucleus"/>
    <property type="evidence" value="ECO:0007669"/>
    <property type="project" value="UniProtKB-SubCell"/>
</dbReference>
<evidence type="ECO:0000313" key="11">
    <source>
        <dbReference type="RefSeq" id="XP_026752701.2"/>
    </source>
</evidence>
<dbReference type="AlphaFoldDB" id="A0A6J1WN77"/>